<name>M0BN99_9EURY</name>
<organism evidence="2 3">
    <name type="scientific">Halovivax asiaticus JCM 14624</name>
    <dbReference type="NCBI Taxonomy" id="1227490"/>
    <lineage>
        <taxon>Archaea</taxon>
        <taxon>Methanobacteriati</taxon>
        <taxon>Methanobacteriota</taxon>
        <taxon>Stenosarchaea group</taxon>
        <taxon>Halobacteria</taxon>
        <taxon>Halobacteriales</taxon>
        <taxon>Natrialbaceae</taxon>
        <taxon>Halovivax</taxon>
    </lineage>
</organism>
<feature type="region of interest" description="Disordered" evidence="1">
    <location>
        <begin position="1"/>
        <end position="39"/>
    </location>
</feature>
<evidence type="ECO:0008006" key="4">
    <source>
        <dbReference type="Google" id="ProtNLM"/>
    </source>
</evidence>
<evidence type="ECO:0000256" key="1">
    <source>
        <dbReference type="SAM" id="MobiDB-lite"/>
    </source>
</evidence>
<reference evidence="2 3" key="1">
    <citation type="journal article" date="2014" name="PLoS Genet.">
        <title>Phylogenetically driven sequencing of extremely halophilic archaea reveals strategies for static and dynamic osmo-response.</title>
        <authorList>
            <person name="Becker E.A."/>
            <person name="Seitzer P.M."/>
            <person name="Tritt A."/>
            <person name="Larsen D."/>
            <person name="Krusor M."/>
            <person name="Yao A.I."/>
            <person name="Wu D."/>
            <person name="Madern D."/>
            <person name="Eisen J.A."/>
            <person name="Darling A.E."/>
            <person name="Facciotti M.T."/>
        </authorList>
    </citation>
    <scope>NUCLEOTIDE SEQUENCE [LARGE SCALE GENOMIC DNA]</scope>
    <source>
        <strain evidence="2 3">JCM 14624</strain>
    </source>
</reference>
<evidence type="ECO:0000313" key="3">
    <source>
        <dbReference type="Proteomes" id="UP000011560"/>
    </source>
</evidence>
<dbReference type="Proteomes" id="UP000011560">
    <property type="component" value="Unassembled WGS sequence"/>
</dbReference>
<comment type="caution">
    <text evidence="2">The sequence shown here is derived from an EMBL/GenBank/DDBJ whole genome shotgun (WGS) entry which is preliminary data.</text>
</comment>
<proteinExistence type="predicted"/>
<dbReference type="AlphaFoldDB" id="M0BN99"/>
<sequence length="97" mass="10437">MAESNQQPNRKARRSAEGGNVNGEAHNGQPMTDPRCPTCAVEMEPTTVTTDGAGTLYVKTKRDGGILKRLGLGDYATLDSFCCPECGLVRQYADLDD</sequence>
<dbReference type="EMBL" id="AOIQ01000014">
    <property type="protein sequence ID" value="ELZ11074.1"/>
    <property type="molecule type" value="Genomic_DNA"/>
</dbReference>
<gene>
    <name evidence="2" type="ORF">C479_09693</name>
</gene>
<keyword evidence="3" id="KW-1185">Reference proteome</keyword>
<accession>M0BN99</accession>
<protein>
    <recommendedName>
        <fullName evidence="4">Small CPxCG-related zinc finger protein</fullName>
    </recommendedName>
</protein>
<evidence type="ECO:0000313" key="2">
    <source>
        <dbReference type="EMBL" id="ELZ11074.1"/>
    </source>
</evidence>